<protein>
    <submittedName>
        <fullName evidence="10">Sugar transferase</fullName>
    </submittedName>
</protein>
<feature type="domain" description="Bacterial sugar transferase" evidence="9">
    <location>
        <begin position="316"/>
        <end position="503"/>
    </location>
</feature>
<comment type="similarity">
    <text evidence="2">Belongs to the bacterial sugar transferase family.</text>
</comment>
<dbReference type="EMBL" id="CP039291">
    <property type="protein sequence ID" value="QCB94442.1"/>
    <property type="molecule type" value="Genomic_DNA"/>
</dbReference>
<evidence type="ECO:0000256" key="2">
    <source>
        <dbReference type="ARBA" id="ARBA00006464"/>
    </source>
</evidence>
<evidence type="ECO:0000256" key="8">
    <source>
        <dbReference type="SAM" id="Phobius"/>
    </source>
</evidence>
<feature type="transmembrane region" description="Helical" evidence="8">
    <location>
        <begin position="149"/>
        <end position="166"/>
    </location>
</feature>
<accession>A0A4P7SJV5</accession>
<feature type="transmembrane region" description="Helical" evidence="8">
    <location>
        <begin position="122"/>
        <end position="143"/>
    </location>
</feature>
<dbReference type="AlphaFoldDB" id="A0A4P7SJV5"/>
<feature type="compositionally biased region" description="Polar residues" evidence="7">
    <location>
        <begin position="1"/>
        <end position="14"/>
    </location>
</feature>
<feature type="transmembrane region" description="Helical" evidence="8">
    <location>
        <begin position="92"/>
        <end position="110"/>
    </location>
</feature>
<keyword evidence="3 10" id="KW-0808">Transferase</keyword>
<evidence type="ECO:0000256" key="5">
    <source>
        <dbReference type="ARBA" id="ARBA00022989"/>
    </source>
</evidence>
<dbReference type="GO" id="GO:0016020">
    <property type="term" value="C:membrane"/>
    <property type="evidence" value="ECO:0007669"/>
    <property type="project" value="UniProtKB-SubCell"/>
</dbReference>
<evidence type="ECO:0000313" key="11">
    <source>
        <dbReference type="Proteomes" id="UP000296469"/>
    </source>
</evidence>
<dbReference type="Proteomes" id="UP000296469">
    <property type="component" value="Chromosome"/>
</dbReference>
<dbReference type="PANTHER" id="PTHR30576:SF10">
    <property type="entry name" value="SLL5057 PROTEIN"/>
    <property type="match status" value="1"/>
</dbReference>
<dbReference type="RefSeq" id="WP_135973243.1">
    <property type="nucleotide sequence ID" value="NZ_CP039291.1"/>
</dbReference>
<evidence type="ECO:0000256" key="1">
    <source>
        <dbReference type="ARBA" id="ARBA00004141"/>
    </source>
</evidence>
<organism evidence="10 11">
    <name type="scientific">Cellulomonas shaoxiangyii</name>
    <dbReference type="NCBI Taxonomy" id="2566013"/>
    <lineage>
        <taxon>Bacteria</taxon>
        <taxon>Bacillati</taxon>
        <taxon>Actinomycetota</taxon>
        <taxon>Actinomycetes</taxon>
        <taxon>Micrococcales</taxon>
        <taxon>Cellulomonadaceae</taxon>
        <taxon>Cellulomonas</taxon>
    </lineage>
</organism>
<feature type="compositionally biased region" description="Basic and acidic residues" evidence="7">
    <location>
        <begin position="16"/>
        <end position="27"/>
    </location>
</feature>
<feature type="region of interest" description="Disordered" evidence="7">
    <location>
        <begin position="1"/>
        <end position="43"/>
    </location>
</feature>
<feature type="transmembrane region" description="Helical" evidence="8">
    <location>
        <begin position="60"/>
        <end position="80"/>
    </location>
</feature>
<dbReference type="GO" id="GO:0016780">
    <property type="term" value="F:phosphotransferase activity, for other substituted phosphate groups"/>
    <property type="evidence" value="ECO:0007669"/>
    <property type="project" value="TreeGrafter"/>
</dbReference>
<evidence type="ECO:0000256" key="6">
    <source>
        <dbReference type="ARBA" id="ARBA00023136"/>
    </source>
</evidence>
<keyword evidence="6 8" id="KW-0472">Membrane</keyword>
<evidence type="ECO:0000256" key="3">
    <source>
        <dbReference type="ARBA" id="ARBA00022679"/>
    </source>
</evidence>
<dbReference type="PANTHER" id="PTHR30576">
    <property type="entry name" value="COLANIC BIOSYNTHESIS UDP-GLUCOSE LIPID CARRIER TRANSFERASE"/>
    <property type="match status" value="1"/>
</dbReference>
<comment type="subcellular location">
    <subcellularLocation>
        <location evidence="1">Membrane</location>
        <topology evidence="1">Multi-pass membrane protein</topology>
    </subcellularLocation>
</comment>
<gene>
    <name evidence="10" type="ORF">E5225_13640</name>
</gene>
<dbReference type="Pfam" id="PF13727">
    <property type="entry name" value="CoA_binding_3"/>
    <property type="match status" value="1"/>
</dbReference>
<dbReference type="InterPro" id="IPR003362">
    <property type="entry name" value="Bact_transf"/>
</dbReference>
<reference evidence="10 11" key="1">
    <citation type="submission" date="2019-04" db="EMBL/GenBank/DDBJ databases">
        <title>Isolation and identification of Cellulomonas shaoxiangyii sp. Nov. isolated from feces of the Tibetan antelopes (Pantholops hodgsonii) in the Qinghai-Tibet plateau of China.</title>
        <authorList>
            <person name="Tian Z."/>
        </authorList>
    </citation>
    <scope>NUCLEOTIDE SEQUENCE [LARGE SCALE GENOMIC DNA]</scope>
    <source>
        <strain evidence="10 11">Z28</strain>
    </source>
</reference>
<evidence type="ECO:0000256" key="4">
    <source>
        <dbReference type="ARBA" id="ARBA00022692"/>
    </source>
</evidence>
<dbReference type="NCBIfam" id="TIGR03025">
    <property type="entry name" value="EPS_sugtrans"/>
    <property type="match status" value="1"/>
</dbReference>
<keyword evidence="4 8" id="KW-0812">Transmembrane</keyword>
<dbReference type="InterPro" id="IPR017475">
    <property type="entry name" value="EPS_sugar_tfrase"/>
</dbReference>
<feature type="transmembrane region" description="Helical" evidence="8">
    <location>
        <begin position="318"/>
        <end position="344"/>
    </location>
</feature>
<dbReference type="Gene3D" id="3.40.50.720">
    <property type="entry name" value="NAD(P)-binding Rossmann-like Domain"/>
    <property type="match status" value="1"/>
</dbReference>
<evidence type="ECO:0000313" key="10">
    <source>
        <dbReference type="EMBL" id="QCB94442.1"/>
    </source>
</evidence>
<dbReference type="OrthoDB" id="9808602at2"/>
<name>A0A4P7SJV5_9CELL</name>
<evidence type="ECO:0000256" key="7">
    <source>
        <dbReference type="SAM" id="MobiDB-lite"/>
    </source>
</evidence>
<proteinExistence type="inferred from homology"/>
<keyword evidence="5 8" id="KW-1133">Transmembrane helix</keyword>
<sequence>MTLTADHASSQSGSAGDRRGHAREPRRSWASSQPFESRRTQENSDPTVLAHAWRAVGTRYVVAAAVTDVVLTLAVCLAVLSGAMGPAASTRWALAAAVAFAALAGLTGGYRRRQVADGPAEFQSLLRAALVLILLLTVLGYVFRVPVPRSYVLVGVPVTVVLCWAARHVQRRRLHRGRLHGAGMMRTVVVGDELSAARVVRDISAVPHHGYRIDGVCLPSFEGPRRIGGAPVLGAVADVVQIAADRAADVVLVTGAYLSGDAVRRLSWALSRAGAQLVVVPDIVEVAGPRLTVRPTAGLSLLQVEIEAPRPRLLVKQVLDVTLAAVALLLLAPVLAVATTAVALSSQGGAIYRQTRVGRDGRTFTLFKLRTMYRDADERRAALLASGPRDGVLFKMADDPRITPVGRVLRRWSVDELPQLFNILRGDMALVGPRPPLLEEVEAYEDPVQRRLHVKPGLTGLWQVSGRSDLTWEESVQLDLRYVDNWSVAMDLLILWKTARAVLTGAGAY</sequence>
<evidence type="ECO:0000259" key="9">
    <source>
        <dbReference type="Pfam" id="PF02397"/>
    </source>
</evidence>
<dbReference type="KEGG" id="celz:E5225_13640"/>
<dbReference type="Pfam" id="PF02397">
    <property type="entry name" value="Bac_transf"/>
    <property type="match status" value="1"/>
</dbReference>
<keyword evidence="11" id="KW-1185">Reference proteome</keyword>